<reference evidence="3" key="1">
    <citation type="journal article" date="2019" name="Int. J. Syst. Evol. Microbiol.">
        <title>The Global Catalogue of Microorganisms (GCM) 10K type strain sequencing project: providing services to taxonomists for standard genome sequencing and annotation.</title>
        <authorList>
            <consortium name="The Broad Institute Genomics Platform"/>
            <consortium name="The Broad Institute Genome Sequencing Center for Infectious Disease"/>
            <person name="Wu L."/>
            <person name="Ma J."/>
        </authorList>
    </citation>
    <scope>NUCLEOTIDE SEQUENCE [LARGE SCALE GENOMIC DNA]</scope>
    <source>
        <strain evidence="3">JCM 17728</strain>
    </source>
</reference>
<accession>A0ABP8IMS5</accession>
<keyword evidence="1" id="KW-1133">Transmembrane helix</keyword>
<dbReference type="EMBL" id="BAABFV010000002">
    <property type="protein sequence ID" value="GAA4363665.1"/>
    <property type="molecule type" value="Genomic_DNA"/>
</dbReference>
<protein>
    <recommendedName>
        <fullName evidence="4">DUF4179 domain-containing protein</fullName>
    </recommendedName>
</protein>
<feature type="transmembrane region" description="Helical" evidence="1">
    <location>
        <begin position="69"/>
        <end position="88"/>
    </location>
</feature>
<proteinExistence type="predicted"/>
<evidence type="ECO:0000313" key="2">
    <source>
        <dbReference type="EMBL" id="GAA4363665.1"/>
    </source>
</evidence>
<evidence type="ECO:0008006" key="4">
    <source>
        <dbReference type="Google" id="ProtNLM"/>
    </source>
</evidence>
<dbReference type="RefSeq" id="WP_345292992.1">
    <property type="nucleotide sequence ID" value="NZ_BAABFV010000002.1"/>
</dbReference>
<organism evidence="2 3">
    <name type="scientific">Kangiella marina</name>
    <dbReference type="NCBI Taxonomy" id="1079178"/>
    <lineage>
        <taxon>Bacteria</taxon>
        <taxon>Pseudomonadati</taxon>
        <taxon>Pseudomonadota</taxon>
        <taxon>Gammaproteobacteria</taxon>
        <taxon>Kangiellales</taxon>
        <taxon>Kangiellaceae</taxon>
        <taxon>Kangiella</taxon>
    </lineage>
</organism>
<evidence type="ECO:0000313" key="3">
    <source>
        <dbReference type="Proteomes" id="UP001501011"/>
    </source>
</evidence>
<gene>
    <name evidence="2" type="ORF">GCM10023151_19070</name>
</gene>
<sequence>MKYTADQSLDKAVEGLKAEQALSEDIERAQDNLLRAVAIEVENDCEEPGWFQRLSVWWKETFNFSGLKLAGSMGAAASIAFVMFIFAASPQTSFASMVAEFKKVSNMFYSATMTSAGEHLMDIKVYYRDSGQVRMESYSLGDKGQPTFVNIMDVSQGKGVMKLSNGNGEQTVPFTFQANDSTQSVQENPLYWRNLILDVDPEKAQPLGVQTFSGTELTGYLIEDSGIEARVWVDPKTELPVKINVSQTLGDGSVGFEMQADVSYNQRFDDSLFALE</sequence>
<name>A0ABP8IMS5_9GAMM</name>
<comment type="caution">
    <text evidence="2">The sequence shown here is derived from an EMBL/GenBank/DDBJ whole genome shotgun (WGS) entry which is preliminary data.</text>
</comment>
<keyword evidence="1" id="KW-0472">Membrane</keyword>
<evidence type="ECO:0000256" key="1">
    <source>
        <dbReference type="SAM" id="Phobius"/>
    </source>
</evidence>
<dbReference type="Proteomes" id="UP001501011">
    <property type="component" value="Unassembled WGS sequence"/>
</dbReference>
<keyword evidence="1" id="KW-0812">Transmembrane</keyword>
<keyword evidence="3" id="KW-1185">Reference proteome</keyword>